<dbReference type="Pfam" id="PF19317">
    <property type="entry name" value="Gag_p24_C"/>
    <property type="match status" value="1"/>
</dbReference>
<protein>
    <submittedName>
        <fullName evidence="7">GAK8 protein</fullName>
    </submittedName>
</protein>
<keyword evidence="2 4" id="KW-0863">Zinc-finger</keyword>
<feature type="domain" description="CCHC-type" evidence="6">
    <location>
        <begin position="499"/>
        <end position="514"/>
    </location>
</feature>
<feature type="non-terminal residue" evidence="7">
    <location>
        <position position="1"/>
    </location>
</feature>
<evidence type="ECO:0000256" key="1">
    <source>
        <dbReference type="ARBA" id="ARBA00022723"/>
    </source>
</evidence>
<feature type="compositionally biased region" description="Polar residues" evidence="5">
    <location>
        <begin position="587"/>
        <end position="605"/>
    </location>
</feature>
<feature type="non-terminal residue" evidence="7">
    <location>
        <position position="605"/>
    </location>
</feature>
<dbReference type="InterPro" id="IPR045345">
    <property type="entry name" value="Gag_p24_C"/>
</dbReference>
<accession>A0A7L4DRH5</accession>
<evidence type="ECO:0000256" key="5">
    <source>
        <dbReference type="SAM" id="MobiDB-lite"/>
    </source>
</evidence>
<proteinExistence type="predicted"/>
<dbReference type="PROSITE" id="PS50158">
    <property type="entry name" value="ZF_CCHC"/>
    <property type="match status" value="1"/>
</dbReference>
<dbReference type="InterPro" id="IPR050195">
    <property type="entry name" value="Primate_lentivir_Gag_pol-like"/>
</dbReference>
<dbReference type="PANTHER" id="PTHR40389:SF3">
    <property type="entry name" value="IGE-BINDING PROTEIN"/>
    <property type="match status" value="1"/>
</dbReference>
<dbReference type="Gene3D" id="1.10.1200.30">
    <property type="match status" value="1"/>
</dbReference>
<dbReference type="Pfam" id="PF00098">
    <property type="entry name" value="zf-CCHC"/>
    <property type="match status" value="1"/>
</dbReference>
<evidence type="ECO:0000256" key="2">
    <source>
        <dbReference type="ARBA" id="ARBA00022771"/>
    </source>
</evidence>
<organism evidence="7 8">
    <name type="scientific">Eurystomus gularis</name>
    <dbReference type="NCBI Taxonomy" id="325343"/>
    <lineage>
        <taxon>Eukaryota</taxon>
        <taxon>Metazoa</taxon>
        <taxon>Chordata</taxon>
        <taxon>Craniata</taxon>
        <taxon>Vertebrata</taxon>
        <taxon>Euteleostomi</taxon>
        <taxon>Archelosauria</taxon>
        <taxon>Archosauria</taxon>
        <taxon>Dinosauria</taxon>
        <taxon>Saurischia</taxon>
        <taxon>Theropoda</taxon>
        <taxon>Coelurosauria</taxon>
        <taxon>Aves</taxon>
        <taxon>Neognathae</taxon>
        <taxon>Neoaves</taxon>
        <taxon>Telluraves</taxon>
        <taxon>Coraciimorphae</taxon>
        <taxon>Coraciiformes</taxon>
        <taxon>Coraciidae</taxon>
        <taxon>Eurystomus</taxon>
    </lineage>
</organism>
<dbReference type="Proteomes" id="UP000541249">
    <property type="component" value="Unassembled WGS sequence"/>
</dbReference>
<dbReference type="GO" id="GO:0003676">
    <property type="term" value="F:nucleic acid binding"/>
    <property type="evidence" value="ECO:0007669"/>
    <property type="project" value="InterPro"/>
</dbReference>
<dbReference type="Pfam" id="PF00607">
    <property type="entry name" value="Gag_p24"/>
    <property type="match status" value="1"/>
</dbReference>
<keyword evidence="3" id="KW-0862">Zinc</keyword>
<dbReference type="Gene3D" id="1.10.375.10">
    <property type="entry name" value="Human Immunodeficiency Virus Type 1 Capsid Protein"/>
    <property type="match status" value="1"/>
</dbReference>
<dbReference type="SMART" id="SM00343">
    <property type="entry name" value="ZnF_C2HC"/>
    <property type="match status" value="1"/>
</dbReference>
<reference evidence="7 8" key="1">
    <citation type="submission" date="2019-09" db="EMBL/GenBank/DDBJ databases">
        <title>Bird 10,000 Genomes (B10K) Project - Family phase.</title>
        <authorList>
            <person name="Zhang G."/>
        </authorList>
    </citation>
    <scope>NUCLEOTIDE SEQUENCE [LARGE SCALE GENOMIC DNA]</scope>
    <source>
        <strain evidence="7">B10K-DU-002-51</strain>
        <tissue evidence="7">Muscle</tissue>
    </source>
</reference>
<evidence type="ECO:0000313" key="7">
    <source>
        <dbReference type="EMBL" id="NXW65070.1"/>
    </source>
</evidence>
<dbReference type="EMBL" id="VZZY01022769">
    <property type="protein sequence ID" value="NXW65070.1"/>
    <property type="molecule type" value="Genomic_DNA"/>
</dbReference>
<dbReference type="GO" id="GO:0016032">
    <property type="term" value="P:viral process"/>
    <property type="evidence" value="ECO:0007669"/>
    <property type="project" value="InterPro"/>
</dbReference>
<evidence type="ECO:0000256" key="3">
    <source>
        <dbReference type="ARBA" id="ARBA00022833"/>
    </source>
</evidence>
<dbReference type="InterPro" id="IPR036875">
    <property type="entry name" value="Znf_CCHC_sf"/>
</dbReference>
<feature type="compositionally biased region" description="Basic and acidic residues" evidence="5">
    <location>
        <begin position="163"/>
        <end position="177"/>
    </location>
</feature>
<keyword evidence="8" id="KW-1185">Reference proteome</keyword>
<dbReference type="OrthoDB" id="9352756at2759"/>
<dbReference type="GO" id="GO:0008270">
    <property type="term" value="F:zinc ion binding"/>
    <property type="evidence" value="ECO:0007669"/>
    <property type="project" value="UniProtKB-KW"/>
</dbReference>
<feature type="region of interest" description="Disordered" evidence="5">
    <location>
        <begin position="154"/>
        <end position="188"/>
    </location>
</feature>
<name>A0A7L4DRH5_9AVES</name>
<dbReference type="PANTHER" id="PTHR40389">
    <property type="entry name" value="ENDOGENOUS RETROVIRUS GROUP K MEMBER 24 GAG POLYPROTEIN-RELATED"/>
    <property type="match status" value="1"/>
</dbReference>
<dbReference type="SUPFAM" id="SSF57756">
    <property type="entry name" value="Retrovirus zinc finger-like domains"/>
    <property type="match status" value="1"/>
</dbReference>
<dbReference type="InterPro" id="IPR001878">
    <property type="entry name" value="Znf_CCHC"/>
</dbReference>
<sequence>QTAYDLFKCFLEKRKVEIDYKKDLPRLLDFAKEKGFFITPEEIFRVEEWRDLGEYLLREVCQKDKNAKKLAQTWWAIITCLEAYKEEKRIAAVASVQLEGKPPAAVAKQTNSSPVQAGMYVFGGNNIPEPPSMTQFQIPHKSVPNAMVQSASAVEPSAPPASEEVKANEEVVRHCPEPNKSSNSSDKIQGKVDWNKIIGEALAAGERDFVAKIQDASTIRQQAFPVTYTPNAGGLQATITPLDWKLLMQLRSTVNEAGIHGEPTKQVLNYIWGSGILLQEDCKNIFKLIMTQSQFMLWQAHFQALCNEAARIQRGPNDPLNGVTLDRLMGIGQFATAETQALLGPDVVKEAMRLARAAYDLVRTERGELPSYMHIRQGPQEPFSSFVDKLTAAIERAGVPQYMQGAQLKECVTQNSNAQVRSIIATLSGDWTVVELLERMTKIPHGPQAMLVEAMEAMKDLAVTLKEGQSQNQAFAVAALEPLKPPKAQTAGKPHPTVRCFRCGRPGHIRRDCRIPSVWCRACQLDSHSTEACRHKAKNGKQSARGRGMKTPTAFQVTRVPPVASPYPLPADFNQPHPQPQAPYSLPVNSGQPQEGASAWTWQQQ</sequence>
<feature type="region of interest" description="Disordered" evidence="5">
    <location>
        <begin position="560"/>
        <end position="605"/>
    </location>
</feature>
<keyword evidence="1" id="KW-0479">Metal-binding</keyword>
<dbReference type="SUPFAM" id="SSF47943">
    <property type="entry name" value="Retrovirus capsid protein, N-terminal core domain"/>
    <property type="match status" value="1"/>
</dbReference>
<evidence type="ECO:0000259" key="6">
    <source>
        <dbReference type="PROSITE" id="PS50158"/>
    </source>
</evidence>
<dbReference type="AlphaFoldDB" id="A0A7L4DRH5"/>
<evidence type="ECO:0000256" key="4">
    <source>
        <dbReference type="PROSITE-ProRule" id="PRU00047"/>
    </source>
</evidence>
<dbReference type="SUPFAM" id="SSF47353">
    <property type="entry name" value="Retrovirus capsid dimerization domain-like"/>
    <property type="match status" value="1"/>
</dbReference>
<dbReference type="InterPro" id="IPR008916">
    <property type="entry name" value="Retrov_capsid_C"/>
</dbReference>
<comment type="caution">
    <text evidence="7">The sequence shown here is derived from an EMBL/GenBank/DDBJ whole genome shotgun (WGS) entry which is preliminary data.</text>
</comment>
<gene>
    <name evidence="7" type="primary">Ervk8_1</name>
    <name evidence="7" type="ORF">EURGUL_R08114</name>
</gene>
<dbReference type="InterPro" id="IPR008919">
    <property type="entry name" value="Retrov_capsid_N"/>
</dbReference>
<dbReference type="Gene3D" id="4.10.60.10">
    <property type="entry name" value="Zinc finger, CCHC-type"/>
    <property type="match status" value="1"/>
</dbReference>
<evidence type="ECO:0000313" key="8">
    <source>
        <dbReference type="Proteomes" id="UP000541249"/>
    </source>
</evidence>